<evidence type="ECO:0000313" key="7">
    <source>
        <dbReference type="Proteomes" id="UP000183410"/>
    </source>
</evidence>
<evidence type="ECO:0000313" key="6">
    <source>
        <dbReference type="EMBL" id="SFE52092.1"/>
    </source>
</evidence>
<keyword evidence="2" id="KW-0479">Metal-binding</keyword>
<dbReference type="PANTHER" id="PTHR35005">
    <property type="entry name" value="3-DEHYDRO-SCYLLO-INOSOSE HYDROLASE"/>
    <property type="match status" value="1"/>
</dbReference>
<proteinExistence type="inferred from homology"/>
<dbReference type="AlphaFoldDB" id="A0A1I2B7D1"/>
<evidence type="ECO:0000256" key="2">
    <source>
        <dbReference type="ARBA" id="ARBA00022723"/>
    </source>
</evidence>
<name>A0A1I2B7D1_9BACL</name>
<dbReference type="Gene3D" id="3.40.50.10310">
    <property type="entry name" value="Creatininase"/>
    <property type="match status" value="1"/>
</dbReference>
<dbReference type="GO" id="GO:0009231">
    <property type="term" value="P:riboflavin biosynthetic process"/>
    <property type="evidence" value="ECO:0007669"/>
    <property type="project" value="TreeGrafter"/>
</dbReference>
<keyword evidence="4" id="KW-0862">Zinc</keyword>
<evidence type="ECO:0000256" key="4">
    <source>
        <dbReference type="ARBA" id="ARBA00022833"/>
    </source>
</evidence>
<evidence type="ECO:0000256" key="3">
    <source>
        <dbReference type="ARBA" id="ARBA00022801"/>
    </source>
</evidence>
<protein>
    <submittedName>
        <fullName evidence="6">Creatinine amidohydrolase</fullName>
    </submittedName>
</protein>
<dbReference type="GO" id="GO:0016811">
    <property type="term" value="F:hydrolase activity, acting on carbon-nitrogen (but not peptide) bonds, in linear amides"/>
    <property type="evidence" value="ECO:0007669"/>
    <property type="project" value="TreeGrafter"/>
</dbReference>
<dbReference type="Proteomes" id="UP000183410">
    <property type="component" value="Unassembled WGS sequence"/>
</dbReference>
<dbReference type="GO" id="GO:0046872">
    <property type="term" value="F:metal ion binding"/>
    <property type="evidence" value="ECO:0007669"/>
    <property type="project" value="UniProtKB-KW"/>
</dbReference>
<dbReference type="InterPro" id="IPR024087">
    <property type="entry name" value="Creatininase-like_sf"/>
</dbReference>
<keyword evidence="7" id="KW-1185">Reference proteome</keyword>
<organism evidence="6 7">
    <name type="scientific">Paenibacillus algorifonticola</name>
    <dbReference type="NCBI Taxonomy" id="684063"/>
    <lineage>
        <taxon>Bacteria</taxon>
        <taxon>Bacillati</taxon>
        <taxon>Bacillota</taxon>
        <taxon>Bacilli</taxon>
        <taxon>Bacillales</taxon>
        <taxon>Paenibacillaceae</taxon>
        <taxon>Paenibacillus</taxon>
    </lineage>
</organism>
<gene>
    <name evidence="6" type="ORF">SAMN04487969_103189</name>
</gene>
<comment type="similarity">
    <text evidence="5">Belongs to the creatininase superfamily.</text>
</comment>
<dbReference type="Pfam" id="PF02633">
    <property type="entry name" value="Creatininase"/>
    <property type="match status" value="1"/>
</dbReference>
<keyword evidence="3 6" id="KW-0378">Hydrolase</keyword>
<reference evidence="7" key="1">
    <citation type="submission" date="2016-10" db="EMBL/GenBank/DDBJ databases">
        <authorList>
            <person name="Varghese N."/>
            <person name="Submissions S."/>
        </authorList>
    </citation>
    <scope>NUCLEOTIDE SEQUENCE [LARGE SCALE GENOMIC DNA]</scope>
    <source>
        <strain evidence="7">CGMCC 1.10223</strain>
    </source>
</reference>
<evidence type="ECO:0000256" key="1">
    <source>
        <dbReference type="ARBA" id="ARBA00001947"/>
    </source>
</evidence>
<dbReference type="InterPro" id="IPR003785">
    <property type="entry name" value="Creatininase/forma_Hydrolase"/>
</dbReference>
<dbReference type="EMBL" id="FONN01000003">
    <property type="protein sequence ID" value="SFE52092.1"/>
    <property type="molecule type" value="Genomic_DNA"/>
</dbReference>
<dbReference type="SUPFAM" id="SSF102215">
    <property type="entry name" value="Creatininase"/>
    <property type="match status" value="1"/>
</dbReference>
<accession>A0A1I2B7D1</accession>
<dbReference type="PANTHER" id="PTHR35005:SF1">
    <property type="entry name" value="2-AMINO-5-FORMYLAMINO-6-RIBOSYLAMINOPYRIMIDIN-4(3H)-ONE 5'-MONOPHOSPHATE DEFORMYLASE"/>
    <property type="match status" value="1"/>
</dbReference>
<sequence>MLADGRSPAIYTTKLRQPILDRAKLVIHVLKLIQTGAIIMTKSRKLRDISWTVFEEYKKQTDLAIVPVGAIEVYGPHLPLGSDGLLADKLAELVAARVGALIGPTVETGDSTVLNEFPGTITIRPESLKAYLGDIVNSLLKWGFKRILFINGHAGNVPVINQIVHQIKEQHSDVLAAQIDCWRFIKAQDDGISESGKFSNGHAGEIGTSVLLHLYPQLVNQSIIIDELPAIEDPFPEIIKYNRLSSISKSGVVGYPSFATAEKGETFVQRSVDRIIAFLSEAWDIKPL</sequence>
<evidence type="ECO:0000256" key="5">
    <source>
        <dbReference type="ARBA" id="ARBA00024029"/>
    </source>
</evidence>
<comment type="cofactor">
    <cofactor evidence="1">
        <name>Zn(2+)</name>
        <dbReference type="ChEBI" id="CHEBI:29105"/>
    </cofactor>
</comment>